<protein>
    <recommendedName>
        <fullName evidence="4">Lipoprotein</fullName>
    </recommendedName>
</protein>
<gene>
    <name evidence="2" type="ORF">DEA8626_00636</name>
</gene>
<dbReference type="OrthoDB" id="7859824at2"/>
<dbReference type="Proteomes" id="UP000244924">
    <property type="component" value="Unassembled WGS sequence"/>
</dbReference>
<reference evidence="2 3" key="1">
    <citation type="submission" date="2018-03" db="EMBL/GenBank/DDBJ databases">
        <authorList>
            <person name="Keele B.F."/>
        </authorList>
    </citation>
    <scope>NUCLEOTIDE SEQUENCE [LARGE SCALE GENOMIC DNA]</scope>
    <source>
        <strain evidence="2 3">CECT 8626</strain>
    </source>
</reference>
<dbReference type="RefSeq" id="WP_108851597.1">
    <property type="nucleotide sequence ID" value="NZ_OMOQ01000001.1"/>
</dbReference>
<organism evidence="2 3">
    <name type="scientific">Albidovulum aquaemixtae</name>
    <dbReference type="NCBI Taxonomy" id="1542388"/>
    <lineage>
        <taxon>Bacteria</taxon>
        <taxon>Pseudomonadati</taxon>
        <taxon>Pseudomonadota</taxon>
        <taxon>Alphaproteobacteria</taxon>
        <taxon>Rhodobacterales</taxon>
        <taxon>Paracoccaceae</taxon>
        <taxon>Albidovulum</taxon>
    </lineage>
</organism>
<sequence>MRLLALLLLAACASPAPQFIGGERHEVTRGGLRFVVFHAGSRAEVVRLGYLTRSERAIVPRLMEEAAAEATGCRVVPNSMRSGIPGDTGEARFDLDCRA</sequence>
<name>A0A2R8B383_9RHOB</name>
<feature type="chain" id="PRO_5015345958" description="Lipoprotein" evidence="1">
    <location>
        <begin position="19"/>
        <end position="99"/>
    </location>
</feature>
<dbReference type="AlphaFoldDB" id="A0A2R8B383"/>
<evidence type="ECO:0000256" key="1">
    <source>
        <dbReference type="SAM" id="SignalP"/>
    </source>
</evidence>
<keyword evidence="1" id="KW-0732">Signal</keyword>
<evidence type="ECO:0008006" key="4">
    <source>
        <dbReference type="Google" id="ProtNLM"/>
    </source>
</evidence>
<evidence type="ECO:0000313" key="2">
    <source>
        <dbReference type="EMBL" id="SPH17121.1"/>
    </source>
</evidence>
<keyword evidence="3" id="KW-1185">Reference proteome</keyword>
<accession>A0A2R8B383</accession>
<proteinExistence type="predicted"/>
<dbReference type="EMBL" id="OMOQ01000001">
    <property type="protein sequence ID" value="SPH17121.1"/>
    <property type="molecule type" value="Genomic_DNA"/>
</dbReference>
<feature type="signal peptide" evidence="1">
    <location>
        <begin position="1"/>
        <end position="18"/>
    </location>
</feature>
<evidence type="ECO:0000313" key="3">
    <source>
        <dbReference type="Proteomes" id="UP000244924"/>
    </source>
</evidence>